<dbReference type="EMBL" id="CP068393">
    <property type="protein sequence ID" value="QUC66459.1"/>
    <property type="molecule type" value="Genomic_DNA"/>
</dbReference>
<organism evidence="1 2">
    <name type="scientific">Aristaeella hokkaidonensis</name>
    <dbReference type="NCBI Taxonomy" id="3046382"/>
    <lineage>
        <taxon>Bacteria</taxon>
        <taxon>Bacillati</taxon>
        <taxon>Bacillota</taxon>
        <taxon>Clostridia</taxon>
        <taxon>Eubacteriales</taxon>
        <taxon>Aristaeellaceae</taxon>
        <taxon>Aristaeella</taxon>
    </lineage>
</organism>
<evidence type="ECO:0000313" key="1">
    <source>
        <dbReference type="EMBL" id="QUC66459.1"/>
    </source>
</evidence>
<evidence type="ECO:0000313" key="2">
    <source>
        <dbReference type="Proteomes" id="UP000682782"/>
    </source>
</evidence>
<dbReference type="Proteomes" id="UP000682782">
    <property type="component" value="Chromosome"/>
</dbReference>
<protein>
    <submittedName>
        <fullName evidence="1">Sigma-70 family RNA polymerase sigma factor</fullName>
    </submittedName>
</protein>
<accession>A0AC61MVC3</accession>
<keyword evidence="2" id="KW-1185">Reference proteome</keyword>
<gene>
    <name evidence="1" type="ORF">JYE49_11385</name>
</gene>
<reference evidence="1" key="1">
    <citation type="submission" date="2021-01" db="EMBL/GenBank/DDBJ databases">
        <title>Complete genome sequence of Clostridiales bacterium R-7.</title>
        <authorList>
            <person name="Mahoney-Kurpe S.C."/>
            <person name="Palevich N."/>
            <person name="Koike S."/>
            <person name="Moon C.D."/>
            <person name="Attwood G.T."/>
        </authorList>
    </citation>
    <scope>NUCLEOTIDE SEQUENCE</scope>
    <source>
        <strain evidence="1">R-7</strain>
    </source>
</reference>
<sequence>METVKGPCRSAEEEITCLVETHQLALLRLCFAYLHDRALAEDAVQETFVKAYRKLDQFQGKANVKTWLSSIAVNCCRDIRRGSWFRHVDRSISIDQLPISAEETITEDDTVSVEVMNLPIRLREVVLLYYFEDMNTTEIAETLRISQQAVSGRLLRARAKLRKALGSAEGGVWNE</sequence>
<proteinExistence type="predicted"/>
<name>A0AC61MVC3_9FIRM</name>